<keyword evidence="7" id="KW-1185">Reference proteome</keyword>
<dbReference type="InterPro" id="IPR001606">
    <property type="entry name" value="ARID_dom"/>
</dbReference>
<feature type="region of interest" description="Disordered" evidence="4">
    <location>
        <begin position="147"/>
        <end position="179"/>
    </location>
</feature>
<dbReference type="GO" id="GO:0000976">
    <property type="term" value="F:transcription cis-regulatory region binding"/>
    <property type="evidence" value="ECO:0007669"/>
    <property type="project" value="TreeGrafter"/>
</dbReference>
<dbReference type="Gene3D" id="1.10.150.60">
    <property type="entry name" value="ARID DNA-binding domain"/>
    <property type="match status" value="1"/>
</dbReference>
<dbReference type="Proteomes" id="UP000664521">
    <property type="component" value="Unassembled WGS sequence"/>
</dbReference>
<feature type="domain" description="ARID" evidence="5">
    <location>
        <begin position="286"/>
        <end position="379"/>
    </location>
</feature>
<evidence type="ECO:0000313" key="7">
    <source>
        <dbReference type="Proteomes" id="UP000664521"/>
    </source>
</evidence>
<dbReference type="GO" id="GO:0006357">
    <property type="term" value="P:regulation of transcription by RNA polymerase II"/>
    <property type="evidence" value="ECO:0007669"/>
    <property type="project" value="TreeGrafter"/>
</dbReference>
<dbReference type="InterPro" id="IPR036431">
    <property type="entry name" value="ARID_dom_sf"/>
</dbReference>
<dbReference type="GO" id="GO:0016514">
    <property type="term" value="C:SWI/SNF complex"/>
    <property type="evidence" value="ECO:0007669"/>
    <property type="project" value="TreeGrafter"/>
</dbReference>
<evidence type="ECO:0000256" key="2">
    <source>
        <dbReference type="ARBA" id="ARBA00023163"/>
    </source>
</evidence>
<keyword evidence="3" id="KW-0539">Nucleus</keyword>
<name>A0A8H3FAZ9_9LECA</name>
<dbReference type="OrthoDB" id="1938591at2759"/>
<organism evidence="6 7">
    <name type="scientific">Heterodermia speciosa</name>
    <dbReference type="NCBI Taxonomy" id="116794"/>
    <lineage>
        <taxon>Eukaryota</taxon>
        <taxon>Fungi</taxon>
        <taxon>Dikarya</taxon>
        <taxon>Ascomycota</taxon>
        <taxon>Pezizomycotina</taxon>
        <taxon>Lecanoromycetes</taxon>
        <taxon>OSLEUM clade</taxon>
        <taxon>Lecanoromycetidae</taxon>
        <taxon>Caliciales</taxon>
        <taxon>Physciaceae</taxon>
        <taxon>Heterodermia</taxon>
    </lineage>
</organism>
<dbReference type="Pfam" id="PF01388">
    <property type="entry name" value="ARID"/>
    <property type="match status" value="1"/>
</dbReference>
<feature type="compositionally biased region" description="Low complexity" evidence="4">
    <location>
        <begin position="120"/>
        <end position="130"/>
    </location>
</feature>
<dbReference type="AlphaFoldDB" id="A0A8H3FAZ9"/>
<dbReference type="InterPro" id="IPR051232">
    <property type="entry name" value="ARID/SWI1_ChromRemod"/>
</dbReference>
<evidence type="ECO:0000313" key="6">
    <source>
        <dbReference type="EMBL" id="CAF9920294.1"/>
    </source>
</evidence>
<evidence type="ECO:0000259" key="5">
    <source>
        <dbReference type="PROSITE" id="PS51011"/>
    </source>
</evidence>
<feature type="region of interest" description="Disordered" evidence="4">
    <location>
        <begin position="400"/>
        <end position="435"/>
    </location>
</feature>
<gene>
    <name evidence="6" type="ORF">HETSPECPRED_004230</name>
</gene>
<feature type="compositionally biased region" description="Polar residues" evidence="4">
    <location>
        <begin position="209"/>
        <end position="219"/>
    </location>
</feature>
<dbReference type="PROSITE" id="PS51011">
    <property type="entry name" value="ARID"/>
    <property type="match status" value="1"/>
</dbReference>
<feature type="compositionally biased region" description="Polar residues" evidence="4">
    <location>
        <begin position="87"/>
        <end position="97"/>
    </location>
</feature>
<dbReference type="SUPFAM" id="SSF46774">
    <property type="entry name" value="ARID-like"/>
    <property type="match status" value="1"/>
</dbReference>
<evidence type="ECO:0000256" key="3">
    <source>
        <dbReference type="ARBA" id="ARBA00023242"/>
    </source>
</evidence>
<protein>
    <recommendedName>
        <fullName evidence="5">ARID domain-containing protein</fullName>
    </recommendedName>
</protein>
<feature type="compositionally biased region" description="Polar residues" evidence="4">
    <location>
        <begin position="48"/>
        <end position="61"/>
    </location>
</feature>
<dbReference type="PANTHER" id="PTHR13964">
    <property type="entry name" value="RBP-RELATED"/>
    <property type="match status" value="1"/>
</dbReference>
<keyword evidence="1" id="KW-0805">Transcription regulation</keyword>
<feature type="region of interest" description="Disordered" evidence="4">
    <location>
        <begin position="508"/>
        <end position="552"/>
    </location>
</feature>
<keyword evidence="2" id="KW-0804">Transcription</keyword>
<comment type="caution">
    <text evidence="6">The sequence shown here is derived from an EMBL/GenBank/DDBJ whole genome shotgun (WGS) entry which is preliminary data.</text>
</comment>
<feature type="compositionally biased region" description="Polar residues" evidence="4">
    <location>
        <begin position="420"/>
        <end position="435"/>
    </location>
</feature>
<dbReference type="SMART" id="SM01014">
    <property type="entry name" value="ARID"/>
    <property type="match status" value="1"/>
</dbReference>
<proteinExistence type="predicted"/>
<evidence type="ECO:0000256" key="4">
    <source>
        <dbReference type="SAM" id="MobiDB-lite"/>
    </source>
</evidence>
<reference evidence="6" key="1">
    <citation type="submission" date="2021-03" db="EMBL/GenBank/DDBJ databases">
        <authorList>
            <person name="Tagirdzhanova G."/>
        </authorList>
    </citation>
    <scope>NUCLEOTIDE SEQUENCE</scope>
</reference>
<feature type="compositionally biased region" description="Polar residues" evidence="4">
    <location>
        <begin position="161"/>
        <end position="179"/>
    </location>
</feature>
<sequence length="1024" mass="113437">MSMPAWLNDAHPFPNGDNGTFSHTADPSLAFMQNTPTSLDYTQLQQNGSAHNGIYPTQSLIPSKRPRAREDSVAASPRQAPGAIPASRSQTPQQTSYAGFPGAVNGGHHFQGSAPYQQFTSSNNTTSPSPVMQNQMFNPQALPQRVQTGSPAMFSPPPQNFAPQASPVSSEHGSRNNTPQNGVHAYAQGMPYAGTPGQPFNPSIAASNQSASMTQYNQSIQQQQRMHEIRQQQLMRQLHANNSAVQSRHHGSQMNTPAGAQAPMTSYQMAARAQQAQATQQAMMRSGSAEQLIRSVAQYMQQKGYPFNPNPTAAGCSINFYHLFSMVMKQGGSKRFTTASQWVHLAASLQIPQQHLTVAAQELHNYWQVNLASFESWYVLQQQQQQQQQRQRAINEQMKMTNQSGDPPIAPGQWSPAGQMVSQSPGPQPPRSMNAQMPVQSDYPNIGRPNQNHDPRQLQQNGLLTPQQINAQTRQPNMYNMPQTTSNHVPQVSTQIDKTTMAAQGMNSVIHDESRPSSNRKSGTALESRKKPLSPVLSPKMEPKGSPPTHGGLQVRFLQKRLMIEEPSRRDKDKIKDKEDLQLIDDLQSSRPWVPNIDEFGLIDIQALVLSLRSGLNAEVRLALDTLSIMSAMAPPELPRCESLIEVLIECADEQVDVLAEHATEVSDDMLITSYDEMVRGCAVENQTMQDVPDFGSLDYELDRAVERLLCISRILRNLSFARGASLSGLTEPSVVKLMTTVIRYLGTRNMLLRTYQHTLEFSKDIIVLLSNVSQDIDLPGREEAFCLLHFLLSFAPLPTATDPNNEELAFSHYNPAVHRYYPLAVDILAKLLARDDPNRTLYRSLFLADSTSSPPYGTLTRAFGLAIAGIPIYDNPAEFLHTIKNPNRMHTMAQGLLAAEILSGLIPTFEHSLARSWLTSRDSFASSLVEITLFFGHPTVSTSTRYNNSQYAEVERAVSASIAQHSAAVLVKLAERAKDPDTRTSSLPSSIMPRRKRFLDAMKSDHLNGYLLRQLCVYADMYS</sequence>
<feature type="region of interest" description="Disordered" evidence="4">
    <location>
        <begin position="48"/>
        <end position="135"/>
    </location>
</feature>
<feature type="region of interest" description="Disordered" evidence="4">
    <location>
        <begin position="209"/>
        <end position="228"/>
    </location>
</feature>
<dbReference type="SMART" id="SM00501">
    <property type="entry name" value="BRIGHT"/>
    <property type="match status" value="1"/>
</dbReference>
<evidence type="ECO:0000256" key="1">
    <source>
        <dbReference type="ARBA" id="ARBA00023015"/>
    </source>
</evidence>
<dbReference type="EMBL" id="CAJPDS010000025">
    <property type="protein sequence ID" value="CAF9920294.1"/>
    <property type="molecule type" value="Genomic_DNA"/>
</dbReference>
<dbReference type="PANTHER" id="PTHR13964:SF27">
    <property type="entry name" value="HAT-TRICK, ISOFORM D"/>
    <property type="match status" value="1"/>
</dbReference>
<accession>A0A8H3FAZ9</accession>